<dbReference type="AlphaFoldDB" id="A0A5K7SES5"/>
<dbReference type="PANTHER" id="PTHR43031">
    <property type="entry name" value="FAD-DEPENDENT OXIDOREDUCTASE"/>
    <property type="match status" value="1"/>
</dbReference>
<dbReference type="CDD" id="cd00158">
    <property type="entry name" value="RHOD"/>
    <property type="match status" value="2"/>
</dbReference>
<dbReference type="SUPFAM" id="SSF52821">
    <property type="entry name" value="Rhodanese/Cell cycle control phosphatase"/>
    <property type="match status" value="2"/>
</dbReference>
<dbReference type="InterPro" id="IPR001763">
    <property type="entry name" value="Rhodanese-like_dom"/>
</dbReference>
<dbReference type="Pfam" id="PF00581">
    <property type="entry name" value="Rhodanese"/>
    <property type="match status" value="2"/>
</dbReference>
<proteinExistence type="predicted"/>
<evidence type="ECO:0000313" key="3">
    <source>
        <dbReference type="EMBL" id="BBE19979.1"/>
    </source>
</evidence>
<evidence type="ECO:0000313" key="4">
    <source>
        <dbReference type="Proteomes" id="UP001193389"/>
    </source>
</evidence>
<dbReference type="Proteomes" id="UP001193389">
    <property type="component" value="Chromosome"/>
</dbReference>
<keyword evidence="1" id="KW-0732">Signal</keyword>
<dbReference type="KEGG" id="anf:AQPE_4170"/>
<evidence type="ECO:0000259" key="2">
    <source>
        <dbReference type="PROSITE" id="PS50206"/>
    </source>
</evidence>
<dbReference type="RefSeq" id="WP_318348181.1">
    <property type="nucleotide sequence ID" value="NZ_AP018694.1"/>
</dbReference>
<feature type="domain" description="Rhodanese" evidence="2">
    <location>
        <begin position="80"/>
        <end position="171"/>
    </location>
</feature>
<gene>
    <name evidence="3" type="ORF">AQPE_4170</name>
</gene>
<dbReference type="PANTHER" id="PTHR43031:SF16">
    <property type="entry name" value="OXIDOREDUCTASE"/>
    <property type="match status" value="1"/>
</dbReference>
<reference evidence="3" key="1">
    <citation type="journal article" date="2020" name="Int. J. Syst. Evol. Microbiol.">
        <title>Aquipluma nitroreducens gen. nov. sp. nov., a novel facultatively anaerobic bacterium isolated from a freshwater lake.</title>
        <authorList>
            <person name="Watanabe M."/>
            <person name="Kojima H."/>
            <person name="Fukui M."/>
        </authorList>
    </citation>
    <scope>NUCLEOTIDE SEQUENCE</scope>
    <source>
        <strain evidence="3">MeG22</strain>
    </source>
</reference>
<dbReference type="EMBL" id="AP018694">
    <property type="protein sequence ID" value="BBE19979.1"/>
    <property type="molecule type" value="Genomic_DNA"/>
</dbReference>
<feature type="domain" description="Rhodanese" evidence="2">
    <location>
        <begin position="250"/>
        <end position="325"/>
    </location>
</feature>
<protein>
    <submittedName>
        <fullName evidence="3">Rhodanese-related sulfurtransferase</fullName>
    </submittedName>
</protein>
<keyword evidence="4" id="KW-1185">Reference proteome</keyword>
<dbReference type="InterPro" id="IPR050229">
    <property type="entry name" value="GlpE_sulfurtransferase"/>
</dbReference>
<name>A0A5K7SES5_9BACT</name>
<dbReference type="InterPro" id="IPR036873">
    <property type="entry name" value="Rhodanese-like_dom_sf"/>
</dbReference>
<organism evidence="3 4">
    <name type="scientific">Aquipluma nitroreducens</name>
    <dbReference type="NCBI Taxonomy" id="2010828"/>
    <lineage>
        <taxon>Bacteria</taxon>
        <taxon>Pseudomonadati</taxon>
        <taxon>Bacteroidota</taxon>
        <taxon>Bacteroidia</taxon>
        <taxon>Marinilabiliales</taxon>
        <taxon>Prolixibacteraceae</taxon>
        <taxon>Aquipluma</taxon>
    </lineage>
</organism>
<dbReference type="Gene3D" id="3.40.250.10">
    <property type="entry name" value="Rhodanese-like domain"/>
    <property type="match status" value="2"/>
</dbReference>
<sequence length="346" mass="38416">MRTINKITAVVLLFFLAACSGGGNKTKQVESAASTEVKSAPVAVNDESQKLLKYLEESGDYVNGRNFPSLIKASAVNAELGGKIKIIDLRSPEAFAKGHIKGAVNVDFTKIPDYFTNVIKPFEYDKIVMVCYAGQIASYATSLLRLMGYGNVYALRWGMSSWNKDFAADSWLKAVSDKYESKLEMTENNRPALTDFPQLNSGKSTGEEIMAARFNRLFADGYADAFITADQVFEQPQNFYTVNFERKDKYDSGHIPGAVRYKTSGTLGIVPEMESIPTDKDVVVYCGTGHNSGFVTAYLRLFGYKAKTLMYGNNAFMHSKMLKDKSLLSWLPFTEAEVGNFPYVKN</sequence>
<feature type="chain" id="PRO_5024279394" evidence="1">
    <location>
        <begin position="21"/>
        <end position="346"/>
    </location>
</feature>
<evidence type="ECO:0000256" key="1">
    <source>
        <dbReference type="SAM" id="SignalP"/>
    </source>
</evidence>
<dbReference type="PROSITE" id="PS51257">
    <property type="entry name" value="PROKAR_LIPOPROTEIN"/>
    <property type="match status" value="1"/>
</dbReference>
<feature type="signal peptide" evidence="1">
    <location>
        <begin position="1"/>
        <end position="20"/>
    </location>
</feature>
<accession>A0A5K7SES5</accession>
<dbReference type="PROSITE" id="PS50206">
    <property type="entry name" value="RHODANESE_3"/>
    <property type="match status" value="2"/>
</dbReference>
<dbReference type="SMART" id="SM00450">
    <property type="entry name" value="RHOD"/>
    <property type="match status" value="2"/>
</dbReference>